<evidence type="ECO:0000313" key="11">
    <source>
        <dbReference type="EMBL" id="KAL2510991.1"/>
    </source>
</evidence>
<dbReference type="InterPro" id="IPR047854">
    <property type="entry name" value="RFC_lid"/>
</dbReference>
<evidence type="ECO:0000256" key="6">
    <source>
        <dbReference type="ARBA" id="ARBA00022840"/>
    </source>
</evidence>
<dbReference type="SUPFAM" id="SSF52113">
    <property type="entry name" value="BRCT domain"/>
    <property type="match status" value="1"/>
</dbReference>
<sequence length="1132" mass="124967">MASKNQNKPPVHTPSSPSSSKYNVDEVSVDKRRRVESTKIPSSTGMRTLTRQAFSVVNGGHDQPPTSGPPSVAGSDCGVIELTKEDTVALLNEKLKIKNKYNYKDISEQRFEYIKRLKQCIKWFQQLEGNYITEQEKLNNLLELAEKQFNEMESLMKAKEEELNSIIMELRKNLIALQEKFTKEESDKMEALDSLAREKDDRAALERLQASLSEELKRTQQDNASSNQKISVCQRSDIRKWFMKQHEKGTGNGNASKPAKPSGAEKPTAEKPVVIPQPEISVHGSQESSGRRKTSKYFSKDKQNVKDEMEVEEVSAKRKAQRGGSGELDSDVKPPPGKKVYKVEDDDDDEDLVTPSRRRSVDTSRSKKLKIGVGKGVAQKIIDESDEDDAGKAKSNLKSAGRGRGGKSASATTTTTDMDVDGSDEEDVDAEDAKSTKSGGRGCGGRGTPAGGRGRGGGGRGGFMNFGERKDPPHKGEKEVPEGASDCLAGLTFVISGTLDSLEREETEDLIKRYGGCVTGSVSKRNYLLCDEDIGGRKSAKAKELGTKFLTEDGLFDMIRASNKSGKSIQESKKPLDKVAPSPPKKSPQKPETKSMLPLTTILHSFRKDQPTAQSGLPWTEKYRPKVPNDIVGNQSVVKQLHDWLSDWNKQFLNTGQKGKGKKQNDSGAKKALLLSGTPGIGKTTSAKLGSQMLGFNTIEVNASDSRGKADAKIGKGIGGSTSNSIKELVSNESLSLNMERSQHPKTVLIMDEVDGMSAGDRGGVADLIASIKISKIPIICICNDRYSQKLKSLVNYCLLLSFRKPRKQQMGKRLSQIAKQEGLQVNEIALEELAERVNGDMCMALNQLQYMSLSMSVIKFDDIKQRLQSSSKDEDISPFTAVDKLFNYNAGKLRMDERIDLSMSGPDLVPLIIQENYINYRPSSAVKDDSGMKRMSLLARAAESIGDGDIINVQIRRYRHAALLRGQRETLEQGERNFNIFGGWLGKNSTLGKNYRLLEDLHVHLLASGESNLGRTTLRLDYLTLMLKQLTNPLSVLPKDEAVEKVVKFMDLYSISMEDFDTIVEISKFKGHPNPLDGIQPAVKAALTRAYNKGSSSRVIRTADLITLPGMKKAPKKRVSAHNRSFARRKW</sequence>
<dbReference type="InterPro" id="IPR013725">
    <property type="entry name" value="DNA_replication_fac_RFC1_C"/>
</dbReference>
<dbReference type="GO" id="GO:0006260">
    <property type="term" value="P:DNA replication"/>
    <property type="evidence" value="ECO:0007669"/>
    <property type="project" value="UniProtKB-KW"/>
</dbReference>
<dbReference type="SMART" id="SM00292">
    <property type="entry name" value="BRCT"/>
    <property type="match status" value="1"/>
</dbReference>
<evidence type="ECO:0000256" key="5">
    <source>
        <dbReference type="ARBA" id="ARBA00022741"/>
    </source>
</evidence>
<gene>
    <name evidence="11" type="ORF">Adt_16591</name>
</gene>
<feature type="region of interest" description="Disordered" evidence="9">
    <location>
        <begin position="1"/>
        <end position="47"/>
    </location>
</feature>
<dbReference type="EMBL" id="JBFOLK010000005">
    <property type="protein sequence ID" value="KAL2510991.1"/>
    <property type="molecule type" value="Genomic_DNA"/>
</dbReference>
<dbReference type="AlphaFoldDB" id="A0ABD1TE31"/>
<evidence type="ECO:0000256" key="8">
    <source>
        <dbReference type="SAM" id="Coils"/>
    </source>
</evidence>
<dbReference type="PROSITE" id="PS50172">
    <property type="entry name" value="BRCT"/>
    <property type="match status" value="1"/>
</dbReference>
<feature type="compositionally biased region" description="Low complexity" evidence="9">
    <location>
        <begin position="407"/>
        <end position="416"/>
    </location>
</feature>
<keyword evidence="7" id="KW-0539">Nucleus</keyword>
<feature type="region of interest" description="Disordered" evidence="9">
    <location>
        <begin position="563"/>
        <end position="596"/>
    </location>
</feature>
<feature type="compositionally biased region" description="Basic and acidic residues" evidence="9">
    <location>
        <begin position="298"/>
        <end position="308"/>
    </location>
</feature>
<keyword evidence="8" id="KW-0175">Coiled coil</keyword>
<dbReference type="InterPro" id="IPR008921">
    <property type="entry name" value="DNA_pol3_clamp-load_cplx_C"/>
</dbReference>
<dbReference type="GO" id="GO:0005634">
    <property type="term" value="C:nucleus"/>
    <property type="evidence" value="ECO:0007669"/>
    <property type="project" value="UniProtKB-SubCell"/>
</dbReference>
<evidence type="ECO:0000256" key="4">
    <source>
        <dbReference type="ARBA" id="ARBA00022705"/>
    </source>
</evidence>
<dbReference type="FunFam" id="1.10.8.60:FF:000021">
    <property type="entry name" value="Replication factor C subunit 1"/>
    <property type="match status" value="1"/>
</dbReference>
<evidence type="ECO:0000256" key="7">
    <source>
        <dbReference type="ARBA" id="ARBA00023242"/>
    </source>
</evidence>
<comment type="similarity">
    <text evidence="2">Belongs to the activator 1 large subunit family.</text>
</comment>
<evidence type="ECO:0000256" key="3">
    <source>
        <dbReference type="ARBA" id="ARBA00011480"/>
    </source>
</evidence>
<protein>
    <submittedName>
        <fullName evidence="11">Replication factor C subunit 1</fullName>
    </submittedName>
</protein>
<reference evidence="12" key="1">
    <citation type="submission" date="2024-07" db="EMBL/GenBank/DDBJ databases">
        <title>Two chromosome-level genome assemblies of Korean endemic species Abeliophyllum distichum and Forsythia ovata (Oleaceae).</title>
        <authorList>
            <person name="Jang H."/>
        </authorList>
    </citation>
    <scope>NUCLEOTIDE SEQUENCE [LARGE SCALE GENOMIC DNA]</scope>
</reference>
<name>A0ABD1TE31_9LAMI</name>
<dbReference type="Gene3D" id="3.40.50.10190">
    <property type="entry name" value="BRCT domain"/>
    <property type="match status" value="1"/>
</dbReference>
<feature type="compositionally biased region" description="Basic and acidic residues" evidence="9">
    <location>
        <begin position="467"/>
        <end position="481"/>
    </location>
</feature>
<dbReference type="InterPro" id="IPR001357">
    <property type="entry name" value="BRCT_dom"/>
</dbReference>
<comment type="caution">
    <text evidence="11">The sequence shown here is derived from an EMBL/GenBank/DDBJ whole genome shotgun (WGS) entry which is preliminary data.</text>
</comment>
<evidence type="ECO:0000256" key="1">
    <source>
        <dbReference type="ARBA" id="ARBA00004123"/>
    </source>
</evidence>
<evidence type="ECO:0000256" key="2">
    <source>
        <dbReference type="ARBA" id="ARBA00006116"/>
    </source>
</evidence>
<feature type="compositionally biased region" description="Basic and acidic residues" evidence="9">
    <location>
        <begin position="28"/>
        <end position="37"/>
    </location>
</feature>
<dbReference type="FunFam" id="3.40.50.300:FF:000773">
    <property type="entry name" value="Replication factor C subunit 1"/>
    <property type="match status" value="1"/>
</dbReference>
<feature type="region of interest" description="Disordered" evidence="9">
    <location>
        <begin position="246"/>
        <end position="483"/>
    </location>
</feature>
<evidence type="ECO:0000256" key="9">
    <source>
        <dbReference type="SAM" id="MobiDB-lite"/>
    </source>
</evidence>
<feature type="compositionally biased region" description="Acidic residues" evidence="9">
    <location>
        <begin position="418"/>
        <end position="430"/>
    </location>
</feature>
<comment type="subunit">
    <text evidence="3">Heterotetramer of subunits RFC2, RFC3, RFC4 and RFC5 that can form a complex with RFC1.</text>
</comment>
<proteinExistence type="inferred from homology"/>
<keyword evidence="6" id="KW-0067">ATP-binding</keyword>
<dbReference type="SUPFAM" id="SSF52540">
    <property type="entry name" value="P-loop containing nucleoside triphosphate hydrolases"/>
    <property type="match status" value="1"/>
</dbReference>
<dbReference type="Proteomes" id="UP001604336">
    <property type="component" value="Unassembled WGS sequence"/>
</dbReference>
<dbReference type="PANTHER" id="PTHR23389:SF6">
    <property type="entry name" value="REPLICATION FACTOR C SUBUNIT 1"/>
    <property type="match status" value="1"/>
</dbReference>
<dbReference type="CDD" id="cd17752">
    <property type="entry name" value="BRCT_RFC1"/>
    <property type="match status" value="1"/>
</dbReference>
<keyword evidence="5" id="KW-0547">Nucleotide-binding</keyword>
<dbReference type="InterPro" id="IPR036420">
    <property type="entry name" value="BRCT_dom_sf"/>
</dbReference>
<dbReference type="Gene3D" id="3.40.50.300">
    <property type="entry name" value="P-loop containing nucleotide triphosphate hydrolases"/>
    <property type="match status" value="1"/>
</dbReference>
<feature type="compositionally biased region" description="Gly residues" evidence="9">
    <location>
        <begin position="439"/>
        <end position="464"/>
    </location>
</feature>
<dbReference type="SUPFAM" id="SSF48019">
    <property type="entry name" value="post-AAA+ oligomerization domain-like"/>
    <property type="match status" value="1"/>
</dbReference>
<dbReference type="Pfam" id="PF00004">
    <property type="entry name" value="AAA"/>
    <property type="match status" value="1"/>
</dbReference>
<dbReference type="FunFam" id="3.40.50.10190:FF:000001">
    <property type="entry name" value="Replication factor C subunit 1"/>
    <property type="match status" value="1"/>
</dbReference>
<dbReference type="CDD" id="cd18140">
    <property type="entry name" value="HLD_clamp_RFC"/>
    <property type="match status" value="1"/>
</dbReference>
<accession>A0ABD1TE31</accession>
<dbReference type="InterPro" id="IPR003959">
    <property type="entry name" value="ATPase_AAA_core"/>
</dbReference>
<keyword evidence="4" id="KW-0235">DNA replication</keyword>
<dbReference type="SMART" id="SM00382">
    <property type="entry name" value="AAA"/>
    <property type="match status" value="1"/>
</dbReference>
<feature type="coiled-coil region" evidence="8">
    <location>
        <begin position="124"/>
        <end position="229"/>
    </location>
</feature>
<organism evidence="11 12">
    <name type="scientific">Abeliophyllum distichum</name>
    <dbReference type="NCBI Taxonomy" id="126358"/>
    <lineage>
        <taxon>Eukaryota</taxon>
        <taxon>Viridiplantae</taxon>
        <taxon>Streptophyta</taxon>
        <taxon>Embryophyta</taxon>
        <taxon>Tracheophyta</taxon>
        <taxon>Spermatophyta</taxon>
        <taxon>Magnoliopsida</taxon>
        <taxon>eudicotyledons</taxon>
        <taxon>Gunneridae</taxon>
        <taxon>Pentapetalae</taxon>
        <taxon>asterids</taxon>
        <taxon>lamiids</taxon>
        <taxon>Lamiales</taxon>
        <taxon>Oleaceae</taxon>
        <taxon>Forsythieae</taxon>
        <taxon>Abeliophyllum</taxon>
    </lineage>
</organism>
<evidence type="ECO:0000259" key="10">
    <source>
        <dbReference type="PROSITE" id="PS50172"/>
    </source>
</evidence>
<dbReference type="CDD" id="cd00009">
    <property type="entry name" value="AAA"/>
    <property type="match status" value="1"/>
</dbReference>
<dbReference type="InterPro" id="IPR003593">
    <property type="entry name" value="AAA+_ATPase"/>
</dbReference>
<dbReference type="Gene3D" id="1.10.8.60">
    <property type="match status" value="1"/>
</dbReference>
<dbReference type="Pfam" id="PF00533">
    <property type="entry name" value="BRCT"/>
    <property type="match status" value="1"/>
</dbReference>
<feature type="domain" description="BRCT" evidence="10">
    <location>
        <begin position="483"/>
        <end position="560"/>
    </location>
</feature>
<keyword evidence="12" id="KW-1185">Reference proteome</keyword>
<dbReference type="PANTHER" id="PTHR23389">
    <property type="entry name" value="CHROMOSOME TRANSMISSION FIDELITY FACTOR 18"/>
    <property type="match status" value="1"/>
</dbReference>
<dbReference type="InterPro" id="IPR027417">
    <property type="entry name" value="P-loop_NTPase"/>
</dbReference>
<dbReference type="GO" id="GO:0005524">
    <property type="term" value="F:ATP binding"/>
    <property type="evidence" value="ECO:0007669"/>
    <property type="project" value="UniProtKB-KW"/>
</dbReference>
<dbReference type="Gene3D" id="1.20.272.10">
    <property type="match status" value="1"/>
</dbReference>
<comment type="subcellular location">
    <subcellularLocation>
        <location evidence="1">Nucleus</location>
    </subcellularLocation>
</comment>
<dbReference type="Pfam" id="PF08519">
    <property type="entry name" value="RFC1"/>
    <property type="match status" value="1"/>
</dbReference>
<evidence type="ECO:0000313" key="12">
    <source>
        <dbReference type="Proteomes" id="UP001604336"/>
    </source>
</evidence>